<dbReference type="GO" id="GO:0038023">
    <property type="term" value="F:signaling receptor activity"/>
    <property type="evidence" value="ECO:0007669"/>
    <property type="project" value="InterPro"/>
</dbReference>
<dbReference type="InterPro" id="IPR000531">
    <property type="entry name" value="Beta-barrel_TonB"/>
</dbReference>
<evidence type="ECO:0000256" key="14">
    <source>
        <dbReference type="PROSITE-ProRule" id="PRU01360"/>
    </source>
</evidence>
<dbReference type="CDD" id="cd01347">
    <property type="entry name" value="ligand_gated_channel"/>
    <property type="match status" value="1"/>
</dbReference>
<dbReference type="Gene3D" id="2.170.130.10">
    <property type="entry name" value="TonB-dependent receptor, plug domain"/>
    <property type="match status" value="1"/>
</dbReference>
<evidence type="ECO:0000256" key="9">
    <source>
        <dbReference type="ARBA" id="ARBA00023065"/>
    </source>
</evidence>
<name>A0A399IYM2_9RHOB</name>
<keyword evidence="12 19" id="KW-0675">Receptor</keyword>
<gene>
    <name evidence="19" type="ORF">DL237_13895</name>
</gene>
<keyword evidence="20" id="KW-1185">Reference proteome</keyword>
<keyword evidence="8" id="KW-0408">Iron</keyword>
<dbReference type="InterPro" id="IPR012910">
    <property type="entry name" value="Plug_dom"/>
</dbReference>
<comment type="similarity">
    <text evidence="2 14 15">Belongs to the TonB-dependent receptor family.</text>
</comment>
<keyword evidence="13 14" id="KW-0998">Cell outer membrane</keyword>
<evidence type="ECO:0000256" key="12">
    <source>
        <dbReference type="ARBA" id="ARBA00023170"/>
    </source>
</evidence>
<dbReference type="RefSeq" id="WP_119399771.1">
    <property type="nucleotide sequence ID" value="NZ_QWJJ01000012.1"/>
</dbReference>
<dbReference type="InterPro" id="IPR036942">
    <property type="entry name" value="Beta-barrel_TonB_sf"/>
</dbReference>
<dbReference type="Pfam" id="PF00593">
    <property type="entry name" value="TonB_dep_Rec_b-barrel"/>
    <property type="match status" value="1"/>
</dbReference>
<organism evidence="19 20">
    <name type="scientific">Pseudooceanicola sediminis</name>
    <dbReference type="NCBI Taxonomy" id="2211117"/>
    <lineage>
        <taxon>Bacteria</taxon>
        <taxon>Pseudomonadati</taxon>
        <taxon>Pseudomonadota</taxon>
        <taxon>Alphaproteobacteria</taxon>
        <taxon>Rhodobacterales</taxon>
        <taxon>Paracoccaceae</taxon>
        <taxon>Pseudooceanicola</taxon>
    </lineage>
</organism>
<feature type="domain" description="TonB-dependent receptor plug" evidence="18">
    <location>
        <begin position="63"/>
        <end position="167"/>
    </location>
</feature>
<keyword evidence="11 14" id="KW-0472">Membrane</keyword>
<evidence type="ECO:0000256" key="5">
    <source>
        <dbReference type="ARBA" id="ARBA00022496"/>
    </source>
</evidence>
<dbReference type="Proteomes" id="UP000265848">
    <property type="component" value="Unassembled WGS sequence"/>
</dbReference>
<accession>A0A399IYM2</accession>
<keyword evidence="6 14" id="KW-0812">Transmembrane</keyword>
<dbReference type="Pfam" id="PF07715">
    <property type="entry name" value="Plug"/>
    <property type="match status" value="1"/>
</dbReference>
<evidence type="ECO:0000256" key="1">
    <source>
        <dbReference type="ARBA" id="ARBA00004571"/>
    </source>
</evidence>
<keyword evidence="7 16" id="KW-0732">Signal</keyword>
<keyword evidence="9" id="KW-0406">Ion transport</keyword>
<keyword evidence="4 14" id="KW-1134">Transmembrane beta strand</keyword>
<dbReference type="GO" id="GO:0009279">
    <property type="term" value="C:cell outer membrane"/>
    <property type="evidence" value="ECO:0007669"/>
    <property type="project" value="UniProtKB-SubCell"/>
</dbReference>
<dbReference type="PROSITE" id="PS52016">
    <property type="entry name" value="TONB_DEPENDENT_REC_3"/>
    <property type="match status" value="1"/>
</dbReference>
<proteinExistence type="inferred from homology"/>
<dbReference type="InterPro" id="IPR039426">
    <property type="entry name" value="TonB-dep_rcpt-like"/>
</dbReference>
<dbReference type="InterPro" id="IPR037066">
    <property type="entry name" value="Plug_dom_sf"/>
</dbReference>
<evidence type="ECO:0000256" key="13">
    <source>
        <dbReference type="ARBA" id="ARBA00023237"/>
    </source>
</evidence>
<dbReference type="GO" id="GO:0015344">
    <property type="term" value="F:siderophore uptake transmembrane transporter activity"/>
    <property type="evidence" value="ECO:0007669"/>
    <property type="project" value="TreeGrafter"/>
</dbReference>
<evidence type="ECO:0000256" key="2">
    <source>
        <dbReference type="ARBA" id="ARBA00009810"/>
    </source>
</evidence>
<evidence type="ECO:0000256" key="10">
    <source>
        <dbReference type="ARBA" id="ARBA00023077"/>
    </source>
</evidence>
<evidence type="ECO:0000313" key="20">
    <source>
        <dbReference type="Proteomes" id="UP000265848"/>
    </source>
</evidence>
<dbReference type="PANTHER" id="PTHR32552">
    <property type="entry name" value="FERRICHROME IRON RECEPTOR-RELATED"/>
    <property type="match status" value="1"/>
</dbReference>
<dbReference type="SUPFAM" id="SSF56935">
    <property type="entry name" value="Porins"/>
    <property type="match status" value="1"/>
</dbReference>
<evidence type="ECO:0000256" key="8">
    <source>
        <dbReference type="ARBA" id="ARBA00023004"/>
    </source>
</evidence>
<dbReference type="AlphaFoldDB" id="A0A399IYM2"/>
<feature type="signal peptide" evidence="16">
    <location>
        <begin position="1"/>
        <end position="24"/>
    </location>
</feature>
<evidence type="ECO:0000256" key="11">
    <source>
        <dbReference type="ARBA" id="ARBA00023136"/>
    </source>
</evidence>
<dbReference type="GO" id="GO:0015891">
    <property type="term" value="P:siderophore transport"/>
    <property type="evidence" value="ECO:0007669"/>
    <property type="project" value="InterPro"/>
</dbReference>
<dbReference type="OrthoDB" id="9760333at2"/>
<comment type="subcellular location">
    <subcellularLocation>
        <location evidence="1 14">Cell outer membrane</location>
        <topology evidence="1 14">Multi-pass membrane protein</topology>
    </subcellularLocation>
</comment>
<keyword evidence="3 14" id="KW-0813">Transport</keyword>
<evidence type="ECO:0000256" key="4">
    <source>
        <dbReference type="ARBA" id="ARBA00022452"/>
    </source>
</evidence>
<keyword evidence="5" id="KW-0410">Iron transport</keyword>
<dbReference type="InterPro" id="IPR010105">
    <property type="entry name" value="TonB_sidphr_rcpt"/>
</dbReference>
<dbReference type="EMBL" id="QWJJ01000012">
    <property type="protein sequence ID" value="RII38121.1"/>
    <property type="molecule type" value="Genomic_DNA"/>
</dbReference>
<evidence type="ECO:0000256" key="15">
    <source>
        <dbReference type="RuleBase" id="RU003357"/>
    </source>
</evidence>
<dbReference type="NCBIfam" id="TIGR01783">
    <property type="entry name" value="TonB-siderophor"/>
    <property type="match status" value="1"/>
</dbReference>
<feature type="chain" id="PRO_5017284282" evidence="16">
    <location>
        <begin position="25"/>
        <end position="698"/>
    </location>
</feature>
<reference evidence="19 20" key="1">
    <citation type="submission" date="2018-08" db="EMBL/GenBank/DDBJ databases">
        <title>Pseudooceanicola sediminis CY03 in the family Rhodobacteracea.</title>
        <authorList>
            <person name="Zhang Y.-J."/>
        </authorList>
    </citation>
    <scope>NUCLEOTIDE SEQUENCE [LARGE SCALE GENOMIC DNA]</scope>
    <source>
        <strain evidence="19 20">CY03</strain>
    </source>
</reference>
<evidence type="ECO:0000313" key="19">
    <source>
        <dbReference type="EMBL" id="RII38121.1"/>
    </source>
</evidence>
<evidence type="ECO:0000256" key="3">
    <source>
        <dbReference type="ARBA" id="ARBA00022448"/>
    </source>
</evidence>
<sequence length="698" mass="74359">MTHKNFPLFLGASVLALVAGGALAQDAVTLDPISVQGEEDPTGPVAGYAAGASAAGKTDTPLLEQQGSVSVVTGDQFRDQGAQNLSEVLGYSAGVVAETYGNDPRYNSVVVRGYDLQNEQYLNGLRLQRSSRPDYGAPSQDLYGLERVELLRGPASVLYGAGSPAGIIDMVQKRAQFGGDTNQAGLSTDSNGSGAAFGDFNRVVDDRFAYRVTGKVGNQKGEIGQYDNKGGYFGFATKYLATPDTTVEVLGSYQDDAPGSPAGVPNSYVGTYPDRDLRDFYFGEEALEKSDRQTANIGMQVTHDMGNWSLTSNTRYTDFDWSYANVSVGTPTGSSVPRTLLEQEEDVTAFATDLRLSGAVETGAVHHELTFGLDASRFEEHATSAFSTVSALDYSAPVYGVATVDAPYYAADKQATVKQLGVYAMDEVALGPWRASLALRHDWNSAEGANVTNFGTTDLTRDDQATTGRAGLGYVFGNGVSTYLSYATSFAPKADVDVNGDLLDPTEGAQWEAGVKYEPAGFDGFFTAALFDLRETNRNTDVVVGGVTRTEQIGEAHLQGLELEGRANLAEGWNLTAAYSLTHSEILEGDNDGNELANTPEQTASLWLSRDIQTGPLSGVTLGGGVRYIGERYASNANTSALDAVTLLDAGASWEWNGAKVQLNVTNLTDEVYVSAVGYFSTYYGDGRTVSASLTYDW</sequence>
<evidence type="ECO:0000259" key="17">
    <source>
        <dbReference type="Pfam" id="PF00593"/>
    </source>
</evidence>
<evidence type="ECO:0000256" key="6">
    <source>
        <dbReference type="ARBA" id="ARBA00022692"/>
    </source>
</evidence>
<evidence type="ECO:0000256" key="16">
    <source>
        <dbReference type="SAM" id="SignalP"/>
    </source>
</evidence>
<feature type="domain" description="TonB-dependent receptor-like beta-barrel" evidence="17">
    <location>
        <begin position="242"/>
        <end position="668"/>
    </location>
</feature>
<dbReference type="Gene3D" id="2.40.170.20">
    <property type="entry name" value="TonB-dependent receptor, beta-barrel domain"/>
    <property type="match status" value="1"/>
</dbReference>
<keyword evidence="10 15" id="KW-0798">TonB box</keyword>
<protein>
    <submittedName>
        <fullName evidence="19">TonB-dependent siderophore receptor</fullName>
    </submittedName>
</protein>
<evidence type="ECO:0000256" key="7">
    <source>
        <dbReference type="ARBA" id="ARBA00022729"/>
    </source>
</evidence>
<dbReference type="PANTHER" id="PTHR32552:SF68">
    <property type="entry name" value="FERRICHROME OUTER MEMBRANE TRANSPORTER_PHAGE RECEPTOR"/>
    <property type="match status" value="1"/>
</dbReference>
<comment type="caution">
    <text evidence="19">The sequence shown here is derived from an EMBL/GenBank/DDBJ whole genome shotgun (WGS) entry which is preliminary data.</text>
</comment>
<evidence type="ECO:0000259" key="18">
    <source>
        <dbReference type="Pfam" id="PF07715"/>
    </source>
</evidence>